<organism evidence="5">
    <name type="scientific">freshwater metagenome</name>
    <dbReference type="NCBI Taxonomy" id="449393"/>
    <lineage>
        <taxon>unclassified sequences</taxon>
        <taxon>metagenomes</taxon>
        <taxon>ecological metagenomes</taxon>
    </lineage>
</organism>
<dbReference type="CDD" id="cd19071">
    <property type="entry name" value="AKR_AKR1-5-like"/>
    <property type="match status" value="1"/>
</dbReference>
<dbReference type="InterPro" id="IPR023210">
    <property type="entry name" value="NADP_OxRdtase_dom"/>
</dbReference>
<gene>
    <name evidence="5" type="ORF">UFOPK1410_00471</name>
</gene>
<dbReference type="InterPro" id="IPR018170">
    <property type="entry name" value="Aldo/ket_reductase_CS"/>
</dbReference>
<accession>A0A6J6BBW4</accession>
<dbReference type="PROSITE" id="PS00062">
    <property type="entry name" value="ALDOKETO_REDUCTASE_2"/>
    <property type="match status" value="1"/>
</dbReference>
<evidence type="ECO:0000256" key="3">
    <source>
        <dbReference type="ARBA" id="ARBA00023002"/>
    </source>
</evidence>
<dbReference type="FunFam" id="3.20.20.100:FF:000015">
    <property type="entry name" value="Oxidoreductase, aldo/keto reductase family"/>
    <property type="match status" value="1"/>
</dbReference>
<dbReference type="Gene3D" id="3.20.20.100">
    <property type="entry name" value="NADP-dependent oxidoreductase domain"/>
    <property type="match status" value="1"/>
</dbReference>
<dbReference type="PRINTS" id="PR00069">
    <property type="entry name" value="ALDKETRDTASE"/>
</dbReference>
<dbReference type="EMBL" id="CAEZSH010000042">
    <property type="protein sequence ID" value="CAB4536157.1"/>
    <property type="molecule type" value="Genomic_DNA"/>
</dbReference>
<dbReference type="Pfam" id="PF00248">
    <property type="entry name" value="Aldo_ket_red"/>
    <property type="match status" value="1"/>
</dbReference>
<keyword evidence="2" id="KW-0521">NADP</keyword>
<name>A0A6J6BBW4_9ZZZZ</name>
<keyword evidence="3" id="KW-0560">Oxidoreductase</keyword>
<dbReference type="GO" id="GO:0016616">
    <property type="term" value="F:oxidoreductase activity, acting on the CH-OH group of donors, NAD or NADP as acceptor"/>
    <property type="evidence" value="ECO:0007669"/>
    <property type="project" value="UniProtKB-ARBA"/>
</dbReference>
<comment type="similarity">
    <text evidence="1">Belongs to the aldo/keto reductase family.</text>
</comment>
<dbReference type="PANTHER" id="PTHR43827:SF3">
    <property type="entry name" value="NADP-DEPENDENT OXIDOREDUCTASE DOMAIN-CONTAINING PROTEIN"/>
    <property type="match status" value="1"/>
</dbReference>
<dbReference type="PROSITE" id="PS00063">
    <property type="entry name" value="ALDOKETO_REDUCTASE_3"/>
    <property type="match status" value="1"/>
</dbReference>
<sequence length="277" mass="30553">MSFSAEQNPLIQLNSGQLVPQLGLGVYKVGQDIAVDLVKLAIDLGYRRIDTAALYDNEQEVGAGIRASSVEREEVFVTTKIWNDRHGYDNALEAIDESLARLNIGYVDLMLIHWPNPKLGKFVETWKALEHALESGKVRGIGVSNFHPEHLEPLLEQAKVVPAINQVELHPGLNQAEVRAFNANHGIATEAWSPLARGQKNDAVAILEAAKAHGKTPAQVILRWHIQLGNLVIPKSSNPERLAENLDVFDFELTSAEMAAIDLLEDGQRIGPDPRTF</sequence>
<reference evidence="5" key="1">
    <citation type="submission" date="2020-05" db="EMBL/GenBank/DDBJ databases">
        <authorList>
            <person name="Chiriac C."/>
            <person name="Salcher M."/>
            <person name="Ghai R."/>
            <person name="Kavagutti S V."/>
        </authorList>
    </citation>
    <scope>NUCLEOTIDE SEQUENCE</scope>
</reference>
<evidence type="ECO:0000256" key="1">
    <source>
        <dbReference type="ARBA" id="ARBA00007905"/>
    </source>
</evidence>
<dbReference type="InterPro" id="IPR036812">
    <property type="entry name" value="NAD(P)_OxRdtase_dom_sf"/>
</dbReference>
<dbReference type="AlphaFoldDB" id="A0A6J6BBW4"/>
<evidence type="ECO:0000259" key="4">
    <source>
        <dbReference type="Pfam" id="PF00248"/>
    </source>
</evidence>
<feature type="domain" description="NADP-dependent oxidoreductase" evidence="4">
    <location>
        <begin position="23"/>
        <end position="263"/>
    </location>
</feature>
<dbReference type="InterPro" id="IPR020471">
    <property type="entry name" value="AKR"/>
</dbReference>
<dbReference type="PIRSF" id="PIRSF000097">
    <property type="entry name" value="AKR"/>
    <property type="match status" value="1"/>
</dbReference>
<evidence type="ECO:0000313" key="5">
    <source>
        <dbReference type="EMBL" id="CAB4536157.1"/>
    </source>
</evidence>
<dbReference type="PANTHER" id="PTHR43827">
    <property type="entry name" value="2,5-DIKETO-D-GLUCONIC ACID REDUCTASE"/>
    <property type="match status" value="1"/>
</dbReference>
<proteinExistence type="inferred from homology"/>
<protein>
    <submittedName>
        <fullName evidence="5">Unannotated protein</fullName>
    </submittedName>
</protein>
<dbReference type="SUPFAM" id="SSF51430">
    <property type="entry name" value="NAD(P)-linked oxidoreductase"/>
    <property type="match status" value="1"/>
</dbReference>
<evidence type="ECO:0000256" key="2">
    <source>
        <dbReference type="ARBA" id="ARBA00022857"/>
    </source>
</evidence>